<feature type="transmembrane region" description="Helical" evidence="1">
    <location>
        <begin position="246"/>
        <end position="266"/>
    </location>
</feature>
<organism evidence="2 3">
    <name type="scientific">Alloscardovia macacae</name>
    <dbReference type="NCBI Taxonomy" id="1160091"/>
    <lineage>
        <taxon>Bacteria</taxon>
        <taxon>Bacillati</taxon>
        <taxon>Actinomycetota</taxon>
        <taxon>Actinomycetes</taxon>
        <taxon>Bifidobacteriales</taxon>
        <taxon>Bifidobacteriaceae</taxon>
        <taxon>Alloscardovia</taxon>
    </lineage>
</organism>
<keyword evidence="1" id="KW-0812">Transmembrane</keyword>
<name>A0A1Y2T1Y6_9BIFI</name>
<feature type="transmembrane region" description="Helical" evidence="1">
    <location>
        <begin position="377"/>
        <end position="403"/>
    </location>
</feature>
<gene>
    <name evidence="2" type="ORF">B9T39_01315</name>
</gene>
<keyword evidence="1" id="KW-0472">Membrane</keyword>
<reference evidence="2 3" key="1">
    <citation type="submission" date="2017-04" db="EMBL/GenBank/DDBJ databases">
        <title>Draft genome sequences of Alloscardovia macacae UMA81211 and UMA81212 isolated from the feces of a rhesus macaque (Macaca mulatta).</title>
        <authorList>
            <person name="Albert K."/>
            <person name="Sela D.A."/>
        </authorList>
    </citation>
    <scope>NUCLEOTIDE SEQUENCE [LARGE SCALE GENOMIC DNA]</scope>
    <source>
        <strain evidence="2 3">UMA81212</strain>
    </source>
</reference>
<evidence type="ECO:0000256" key="1">
    <source>
        <dbReference type="SAM" id="Phobius"/>
    </source>
</evidence>
<dbReference type="AlphaFoldDB" id="A0A1Y2T1Y6"/>
<feature type="transmembrane region" description="Helical" evidence="1">
    <location>
        <begin position="109"/>
        <end position="129"/>
    </location>
</feature>
<feature type="transmembrane region" description="Helical" evidence="1">
    <location>
        <begin position="206"/>
        <end position="234"/>
    </location>
</feature>
<comment type="caution">
    <text evidence="2">The sequence shown here is derived from an EMBL/GenBank/DDBJ whole genome shotgun (WGS) entry which is preliminary data.</text>
</comment>
<feature type="transmembrane region" description="Helical" evidence="1">
    <location>
        <begin position="12"/>
        <end position="31"/>
    </location>
</feature>
<feature type="transmembrane region" description="Helical" evidence="1">
    <location>
        <begin position="337"/>
        <end position="357"/>
    </location>
</feature>
<feature type="transmembrane region" description="Helical" evidence="1">
    <location>
        <begin position="173"/>
        <end position="194"/>
    </location>
</feature>
<keyword evidence="1" id="KW-1133">Transmembrane helix</keyword>
<dbReference type="EMBL" id="NEKC01000002">
    <property type="protein sequence ID" value="OTA30031.1"/>
    <property type="molecule type" value="Genomic_DNA"/>
</dbReference>
<dbReference type="STRING" id="1160091.B9T39_01315"/>
<evidence type="ECO:0000313" key="3">
    <source>
        <dbReference type="Proteomes" id="UP000243540"/>
    </source>
</evidence>
<protein>
    <submittedName>
        <fullName evidence="2">Uncharacterized protein</fullName>
    </submittedName>
</protein>
<dbReference type="RefSeq" id="WP_086106027.1">
    <property type="nucleotide sequence ID" value="NZ_NEKC01000002.1"/>
</dbReference>
<feature type="transmembrane region" description="Helical" evidence="1">
    <location>
        <begin position="305"/>
        <end position="325"/>
    </location>
</feature>
<feature type="transmembrane region" description="Helical" evidence="1">
    <location>
        <begin position="141"/>
        <end position="161"/>
    </location>
</feature>
<proteinExistence type="predicted"/>
<sequence length="422" mass="46608">MSKKSLRPSLLLASFLASAVLTCVWLIMYYTDTILDRVLYLSSASALIGIAFPLVLIGCLSTARASRTRHSIMLCAFAVGVLTALNLSVKPVFMDPDLIFTVHMYSEFTPQITLLTLVIMLYLTVWALLRCTWDESAVPDLVSRRIALCTTVFLLLFTGLLTTVSDALDSGNLAWLHPGFILCSMVTPGYLLLVSQRYERKLRRNLSAVLSALTFISGFAVLFWGDIILTLIAHGSVTREYVSWRFYPLLTIVSAVSCILSTILLLKSPPTRLFPLTNGLAERFGLVFLAGLWPYSRVFIHVPYGWSASVTVLLLWGIILPLLTVSQIALLRKGKQYRILLALSIAQILYSTIILVNSDALTGANDVLLPAPVHTGAFLNATTAFQMAVLSAILLIALVVMLVRQAKSEQGYIDRIFRIGKR</sequence>
<feature type="transmembrane region" description="Helical" evidence="1">
    <location>
        <begin position="37"/>
        <end position="60"/>
    </location>
</feature>
<evidence type="ECO:0000313" key="2">
    <source>
        <dbReference type="EMBL" id="OTA30031.1"/>
    </source>
</evidence>
<feature type="transmembrane region" description="Helical" evidence="1">
    <location>
        <begin position="273"/>
        <end position="293"/>
    </location>
</feature>
<feature type="transmembrane region" description="Helical" evidence="1">
    <location>
        <begin position="72"/>
        <end position="89"/>
    </location>
</feature>
<dbReference type="Proteomes" id="UP000243540">
    <property type="component" value="Unassembled WGS sequence"/>
</dbReference>
<accession>A0A1Y2T1Y6</accession>